<evidence type="ECO:0000313" key="2">
    <source>
        <dbReference type="EMBL" id="PRX56259.1"/>
    </source>
</evidence>
<protein>
    <submittedName>
        <fullName evidence="2">Uncharacterized protein DUF3872</fullName>
    </submittedName>
</protein>
<comment type="caution">
    <text evidence="2">The sequence shown here is derived from an EMBL/GenBank/DDBJ whole genome shotgun (WGS) entry which is preliminary data.</text>
</comment>
<reference evidence="2 3" key="1">
    <citation type="submission" date="2018-03" db="EMBL/GenBank/DDBJ databases">
        <title>Genomic Encyclopedia of Archaeal and Bacterial Type Strains, Phase II (KMG-II): from individual species to whole genera.</title>
        <authorList>
            <person name="Goeker M."/>
        </authorList>
    </citation>
    <scope>NUCLEOTIDE SEQUENCE [LARGE SCALE GENOMIC DNA]</scope>
    <source>
        <strain evidence="2 3">DSM 25027</strain>
    </source>
</reference>
<dbReference type="EMBL" id="PVYX01000001">
    <property type="protein sequence ID" value="PRX56259.1"/>
    <property type="molecule type" value="Genomic_DNA"/>
</dbReference>
<dbReference type="Proteomes" id="UP000237640">
    <property type="component" value="Unassembled WGS sequence"/>
</dbReference>
<accession>A0A2T0MFA9</accession>
<name>A0A2T0MFA9_9FLAO</name>
<organism evidence="2 3">
    <name type="scientific">Flagellimonas meridianipacifica</name>
    <dbReference type="NCBI Taxonomy" id="1080225"/>
    <lineage>
        <taxon>Bacteria</taxon>
        <taxon>Pseudomonadati</taxon>
        <taxon>Bacteroidota</taxon>
        <taxon>Flavobacteriia</taxon>
        <taxon>Flavobacteriales</taxon>
        <taxon>Flavobacteriaceae</taxon>
        <taxon>Flagellimonas</taxon>
    </lineage>
</organism>
<evidence type="ECO:0000256" key="1">
    <source>
        <dbReference type="SAM" id="MobiDB-lite"/>
    </source>
</evidence>
<feature type="region of interest" description="Disordered" evidence="1">
    <location>
        <begin position="295"/>
        <end position="320"/>
    </location>
</feature>
<dbReference type="InterPro" id="IPR024355">
    <property type="entry name" value="TraQ_bacteroidetes"/>
</dbReference>
<keyword evidence="3" id="KW-1185">Reference proteome</keyword>
<dbReference type="AlphaFoldDB" id="A0A2T0MFA9"/>
<evidence type="ECO:0000313" key="3">
    <source>
        <dbReference type="Proteomes" id="UP000237640"/>
    </source>
</evidence>
<proteinExistence type="predicted"/>
<dbReference type="Gene3D" id="2.60.40.2410">
    <property type="entry name" value="Uncharacterised protein PF12988, DUF3872"/>
    <property type="match status" value="8"/>
</dbReference>
<dbReference type="PROSITE" id="PS51257">
    <property type="entry name" value="PROKAR_LIPOPROTEIN"/>
    <property type="match status" value="1"/>
</dbReference>
<gene>
    <name evidence="2" type="ORF">CLV81_0253</name>
</gene>
<dbReference type="Pfam" id="PF12988">
    <property type="entry name" value="TraQ_transposon"/>
    <property type="match status" value="2"/>
</dbReference>
<dbReference type="RefSeq" id="WP_106143252.1">
    <property type="nucleotide sequence ID" value="NZ_PVYX01000001.1"/>
</dbReference>
<sequence length="1013" mass="112022">MRTHTPRYIVSATVLCLILFFACSKDFENIIEDSFDFSFSGTNEEDIFIFEASKTDFSLEPERTVSDVTYYMRYTMIDGKGYYLGSENDTIRENDTIPLTDFDISLNYMAVDTGAHKVKLYAWDSNQLTKELDLVYNTSFASFGFVLTKGSEALIINSKNPINATLIRDKETVGPQSDGTGDFKITYQLENGTGLLYVGDTAHEPGKEFRLPKGVTEFGYQPETLGEHRLTMTAVAPDGATITRELLLQVGNLNFSFRATAGSSQVELNTNLAVNIDLQTQDEESDVTYEISHAFSPESEGGGTVRDQNGGVMDPGTNRPILPGNYNYTFQSVELGQRKIYFDVRDSNGQTKRDSVEIAVANIPFTFSGSSESNSVFIGERTQFNFNIKSNGNTNNIQYSVSYEILDGNGTLRNESGTELRNSTDYPVNFGNFSLFYIPETTDTHRISFVVTDNFGQSSEPVIIDLEIKQNEFEVTFTPSKTSEFSNIPVSGIINIDEEPEGTNDTYEAFFTSGKSGQVSIGGNTYGPGEKFNLGADANNIFYTGFEPGEHNLVFSVESGSGVTHATNPIAITYQQVDFSFTGGIQKSDISIGEVTSVNFNISETVGSSDYTMRFTMTGNALIKDTNGNTVSPGNSYDIPKGNFNWSLEGVSEGTVLITFFAQNETGLEKPVEITVNVSPKDYNFTANATGPGGFIGESTTINFNITELGLGGDTYTLYYSTGNANSSFEFDGSVYGPGETFTVPVGSFTGNYTGLSEGDHDIVFNVRSSSNVPKMANVSLSYERYVEQFDLTISQAPGDRLEGDAFNITVITNAEGTHDPTVTYEMVFSFRGNRAGYIIYSGTRYDEGETVPLNYGSTNMTFYPDTPDKFSIDFAVDNSTGETRNGSTFVDTLRRPVALVKGEKHNVSCGGLNGCDYQVRIYTCFDIGCSEAYGGATLDQVEIRIYNRRDNRWDTRVFNYNEAIGNGVDRYFLLEEEARESRLRYLDQDFEVRVRDTNNQWSERVTGRVVRV</sequence>
<dbReference type="InterPro" id="IPR038707">
    <property type="entry name" value="TraQ_sf"/>
</dbReference>
<dbReference type="OrthoDB" id="1167565at2"/>